<name>A0ABQ9I0U6_9NEOP</name>
<evidence type="ECO:0000313" key="2">
    <source>
        <dbReference type="Proteomes" id="UP001159363"/>
    </source>
</evidence>
<accession>A0ABQ9I0U6</accession>
<keyword evidence="2" id="KW-1185">Reference proteome</keyword>
<organism evidence="1 2">
    <name type="scientific">Dryococelus australis</name>
    <dbReference type="NCBI Taxonomy" id="614101"/>
    <lineage>
        <taxon>Eukaryota</taxon>
        <taxon>Metazoa</taxon>
        <taxon>Ecdysozoa</taxon>
        <taxon>Arthropoda</taxon>
        <taxon>Hexapoda</taxon>
        <taxon>Insecta</taxon>
        <taxon>Pterygota</taxon>
        <taxon>Neoptera</taxon>
        <taxon>Polyneoptera</taxon>
        <taxon>Phasmatodea</taxon>
        <taxon>Verophasmatodea</taxon>
        <taxon>Anareolatae</taxon>
        <taxon>Phasmatidae</taxon>
        <taxon>Eurycanthinae</taxon>
        <taxon>Dryococelus</taxon>
    </lineage>
</organism>
<dbReference type="EMBL" id="JARBHB010000003">
    <property type="protein sequence ID" value="KAJ8889885.1"/>
    <property type="molecule type" value="Genomic_DNA"/>
</dbReference>
<gene>
    <name evidence="1" type="ORF">PR048_009390</name>
</gene>
<proteinExistence type="predicted"/>
<protein>
    <submittedName>
        <fullName evidence="1">Uncharacterized protein</fullName>
    </submittedName>
</protein>
<comment type="caution">
    <text evidence="1">The sequence shown here is derived from an EMBL/GenBank/DDBJ whole genome shotgun (WGS) entry which is preliminary data.</text>
</comment>
<sequence length="66" mass="7690">MAERNNFDHPFSRTKQMMGKYWIQEKPDATSIGRAMLSIKSTSIDFMIFLKKHTAAIRLLLTELVM</sequence>
<dbReference type="Proteomes" id="UP001159363">
    <property type="component" value="Chromosome 3"/>
</dbReference>
<evidence type="ECO:0000313" key="1">
    <source>
        <dbReference type="EMBL" id="KAJ8889885.1"/>
    </source>
</evidence>
<reference evidence="1 2" key="1">
    <citation type="submission" date="2023-02" db="EMBL/GenBank/DDBJ databases">
        <title>LHISI_Scaffold_Assembly.</title>
        <authorList>
            <person name="Stuart O.P."/>
            <person name="Cleave R."/>
            <person name="Magrath M.J.L."/>
            <person name="Mikheyev A.S."/>
        </authorList>
    </citation>
    <scope>NUCLEOTIDE SEQUENCE [LARGE SCALE GENOMIC DNA]</scope>
    <source>
        <strain evidence="1">Daus_M_001</strain>
        <tissue evidence="1">Leg muscle</tissue>
    </source>
</reference>